<evidence type="ECO:0000313" key="1">
    <source>
        <dbReference type="EMBL" id="MBI5252288.1"/>
    </source>
</evidence>
<name>A0A9D6V7S1_9BACT</name>
<organism evidence="1 2">
    <name type="scientific">Desulfomonile tiedjei</name>
    <dbReference type="NCBI Taxonomy" id="2358"/>
    <lineage>
        <taxon>Bacteria</taxon>
        <taxon>Pseudomonadati</taxon>
        <taxon>Thermodesulfobacteriota</taxon>
        <taxon>Desulfomonilia</taxon>
        <taxon>Desulfomonilales</taxon>
        <taxon>Desulfomonilaceae</taxon>
        <taxon>Desulfomonile</taxon>
    </lineage>
</organism>
<protein>
    <recommendedName>
        <fullName evidence="3">4-vinyl reductase 4VR domain-containing protein</fullName>
    </recommendedName>
</protein>
<gene>
    <name evidence="1" type="ORF">HY912_22565</name>
</gene>
<dbReference type="EMBL" id="JACRDE010000589">
    <property type="protein sequence ID" value="MBI5252288.1"/>
    <property type="molecule type" value="Genomic_DNA"/>
</dbReference>
<accession>A0A9D6V7S1</accession>
<sequence>MSEYKSYGPDVRVSGEVIQAFMGGFPPEAQDLGLAILAEHGINNPKSGEFYVLQYLFDAMKEVESKFSREMLYRIGYNIAQNAILPPQMNSMEIALSGIDVAYHMNHVGGEIGHYAFTRLDSQSGVKKAKMVCRNPYSCSFDWGVIEGFAKRFQPQGCIDILVRHDETTGCRSKGHEECSYIISWV</sequence>
<evidence type="ECO:0000313" key="2">
    <source>
        <dbReference type="Proteomes" id="UP000807825"/>
    </source>
</evidence>
<reference evidence="1" key="1">
    <citation type="submission" date="2020-07" db="EMBL/GenBank/DDBJ databases">
        <title>Huge and variable diversity of episymbiotic CPR bacteria and DPANN archaea in groundwater ecosystems.</title>
        <authorList>
            <person name="He C.Y."/>
            <person name="Keren R."/>
            <person name="Whittaker M."/>
            <person name="Farag I.F."/>
            <person name="Doudna J."/>
            <person name="Cate J.H.D."/>
            <person name="Banfield J.F."/>
        </authorList>
    </citation>
    <scope>NUCLEOTIDE SEQUENCE</scope>
    <source>
        <strain evidence="1">NC_groundwater_1664_Pr3_B-0.1um_52_9</strain>
    </source>
</reference>
<dbReference type="AlphaFoldDB" id="A0A9D6V7S1"/>
<evidence type="ECO:0008006" key="3">
    <source>
        <dbReference type="Google" id="ProtNLM"/>
    </source>
</evidence>
<dbReference type="Proteomes" id="UP000807825">
    <property type="component" value="Unassembled WGS sequence"/>
</dbReference>
<proteinExistence type="predicted"/>
<comment type="caution">
    <text evidence="1">The sequence shown here is derived from an EMBL/GenBank/DDBJ whole genome shotgun (WGS) entry which is preliminary data.</text>
</comment>